<keyword evidence="2 4" id="KW-0378">Hydrolase</keyword>
<protein>
    <submittedName>
        <fullName evidence="9">Glycoside hydrolase family 31 protein</fullName>
    </submittedName>
</protein>
<dbReference type="Proteomes" id="UP000660024">
    <property type="component" value="Unassembled WGS sequence"/>
</dbReference>
<dbReference type="PANTHER" id="PTHR22762">
    <property type="entry name" value="ALPHA-GLUCOSIDASE"/>
    <property type="match status" value="1"/>
</dbReference>
<dbReference type="PROSITE" id="PS00129">
    <property type="entry name" value="GLYCOSYL_HYDROL_F31_1"/>
    <property type="match status" value="1"/>
</dbReference>
<dbReference type="Pfam" id="PF01055">
    <property type="entry name" value="Glyco_hydro_31_2nd"/>
    <property type="match status" value="1"/>
</dbReference>
<dbReference type="InterPro" id="IPR017853">
    <property type="entry name" value="GH"/>
</dbReference>
<dbReference type="Gene3D" id="2.60.40.1760">
    <property type="entry name" value="glycosyl hydrolase (family 31)"/>
    <property type="match status" value="1"/>
</dbReference>
<dbReference type="RefSeq" id="WP_200585772.1">
    <property type="nucleotide sequence ID" value="NZ_JAEHFY010000010.1"/>
</dbReference>
<accession>A0ABS1BJI5</accession>
<evidence type="ECO:0000313" key="9">
    <source>
        <dbReference type="EMBL" id="MBK0382962.1"/>
    </source>
</evidence>
<feature type="domain" description="Glycoside hydrolase family 31 N-terminal" evidence="6">
    <location>
        <begin position="80"/>
        <end position="250"/>
    </location>
</feature>
<reference evidence="9 10" key="1">
    <citation type="submission" date="2020-12" db="EMBL/GenBank/DDBJ databases">
        <title>Bacterial novel species Pedobacter sp. SD-b isolated from soil.</title>
        <authorList>
            <person name="Jung H.-Y."/>
        </authorList>
    </citation>
    <scope>NUCLEOTIDE SEQUENCE [LARGE SCALE GENOMIC DNA]</scope>
    <source>
        <strain evidence="9 10">SD-b</strain>
    </source>
</reference>
<dbReference type="Gene3D" id="2.60.40.1180">
    <property type="entry name" value="Golgi alpha-mannosidase II"/>
    <property type="match status" value="2"/>
</dbReference>
<dbReference type="InterPro" id="IPR011013">
    <property type="entry name" value="Gal_mutarotase_sf_dom"/>
</dbReference>
<dbReference type="SUPFAM" id="SSF74650">
    <property type="entry name" value="Galactose mutarotase-like"/>
    <property type="match status" value="1"/>
</dbReference>
<evidence type="ECO:0000256" key="4">
    <source>
        <dbReference type="RuleBase" id="RU361185"/>
    </source>
</evidence>
<dbReference type="InterPro" id="IPR048395">
    <property type="entry name" value="Glyco_hydro_31_C"/>
</dbReference>
<dbReference type="Gene3D" id="3.20.20.80">
    <property type="entry name" value="Glycosidases"/>
    <property type="match status" value="1"/>
</dbReference>
<proteinExistence type="inferred from homology"/>
<dbReference type="CDD" id="cd14752">
    <property type="entry name" value="GH31_N"/>
    <property type="match status" value="1"/>
</dbReference>
<evidence type="ECO:0000313" key="10">
    <source>
        <dbReference type="Proteomes" id="UP000660024"/>
    </source>
</evidence>
<dbReference type="GO" id="GO:0016787">
    <property type="term" value="F:hydrolase activity"/>
    <property type="evidence" value="ECO:0007669"/>
    <property type="project" value="UniProtKB-KW"/>
</dbReference>
<evidence type="ECO:0000259" key="5">
    <source>
        <dbReference type="Pfam" id="PF01055"/>
    </source>
</evidence>
<feature type="domain" description="Glycoside hydrolase family 31 TIM barrel" evidence="5">
    <location>
        <begin position="293"/>
        <end position="616"/>
    </location>
</feature>
<dbReference type="SUPFAM" id="SSF51445">
    <property type="entry name" value="(Trans)glycosidases"/>
    <property type="match status" value="1"/>
</dbReference>
<dbReference type="InterPro" id="IPR013780">
    <property type="entry name" value="Glyco_hydro_b"/>
</dbReference>
<dbReference type="InterPro" id="IPR030458">
    <property type="entry name" value="Glyco_hydro_31_AS"/>
</dbReference>
<evidence type="ECO:0000259" key="8">
    <source>
        <dbReference type="Pfam" id="PF21365"/>
    </source>
</evidence>
<keyword evidence="3 4" id="KW-0326">Glycosidase</keyword>
<name>A0ABS1BJI5_9SPHI</name>
<feature type="domain" description="Glycosyl hydrolase family 31 C-terminal" evidence="8">
    <location>
        <begin position="625"/>
        <end position="711"/>
    </location>
</feature>
<organism evidence="9 10">
    <name type="scientific">Pedobacter segetis</name>
    <dbReference type="NCBI Taxonomy" id="2793069"/>
    <lineage>
        <taxon>Bacteria</taxon>
        <taxon>Pseudomonadati</taxon>
        <taxon>Bacteroidota</taxon>
        <taxon>Sphingobacteriia</taxon>
        <taxon>Sphingobacteriales</taxon>
        <taxon>Sphingobacteriaceae</taxon>
        <taxon>Pedobacter</taxon>
    </lineage>
</organism>
<feature type="domain" description="DUF5110" evidence="7">
    <location>
        <begin position="727"/>
        <end position="795"/>
    </location>
</feature>
<evidence type="ECO:0000256" key="3">
    <source>
        <dbReference type="ARBA" id="ARBA00023295"/>
    </source>
</evidence>
<dbReference type="InterPro" id="IPR025887">
    <property type="entry name" value="Glyco_hydro_31_N_dom"/>
</dbReference>
<dbReference type="Pfam" id="PF13802">
    <property type="entry name" value="Gal_mutarotas_2"/>
    <property type="match status" value="1"/>
</dbReference>
<dbReference type="EMBL" id="JAEHFY010000010">
    <property type="protein sequence ID" value="MBK0382962.1"/>
    <property type="molecule type" value="Genomic_DNA"/>
</dbReference>
<dbReference type="InterPro" id="IPR033403">
    <property type="entry name" value="DUF5110"/>
</dbReference>
<dbReference type="PANTHER" id="PTHR22762:SF120">
    <property type="entry name" value="HETEROGLYCAN GLUCOSIDASE 1"/>
    <property type="match status" value="1"/>
</dbReference>
<evidence type="ECO:0000259" key="6">
    <source>
        <dbReference type="Pfam" id="PF13802"/>
    </source>
</evidence>
<dbReference type="SUPFAM" id="SSF51011">
    <property type="entry name" value="Glycosyl hydrolase domain"/>
    <property type="match status" value="1"/>
</dbReference>
<dbReference type="InterPro" id="IPR000322">
    <property type="entry name" value="Glyco_hydro_31_TIM"/>
</dbReference>
<gene>
    <name evidence="9" type="ORF">I5M32_08315</name>
</gene>
<comment type="similarity">
    <text evidence="1 4">Belongs to the glycosyl hydrolase 31 family.</text>
</comment>
<sequence>MNKNKTSPLDNNADIDIIKDPKDTSDHIEVSVDELDEEEIHHVNNPIVGLKPIEKVFLGAVKEVRQENNKYIFSDGAASVEVRVVSDEIIRIRMAPHSVFLDDFSYAVPSLDQKVAVFNFKEEKTFYSVSTNTVTCRINKDNFLISFVDNNNKVTNEDHLAMHWEENAKFGGYYVYCTKKSSENEAYFGLGDKPTDLNLRGKRLQNWNSDTYSFAKHQDPLYRSIPFFISLKDGDAHGIFLDNTYKTHFDFAQEDATKLSFWADGGELQYYYIHGPHMMDVVKRYNSITGTHKLPPIWALGYHQCRWSYYPESKVKDLAHQFRSRKIPCDALYLDIDYMDGYRCFTWNKKYFPNPKKMMKELSDDGFKTVVIIDPGIKVDDNYWVFKEGKENKYFCRRSDDYFMEGHVWPGRCQFPDFTNPEVRQWWGGLFKELIEDGVAGVWNDMNEPAVFGAGTFPDDVRHNYDGFRGSHRKAHNVYGMQMVRATYDGLKKIQKNKRPFTITRAGYSGVQRYSSVWTGDNVASWEHLKIGSLQMQRLSMSGLPFAGTDIGGFSGEPTGELFTRWIQLGVFSPFMRAHSAGDTAEREPWSFGEQLENINRKFIELRYKLLPYIYSTFWEHHRYGFPILRPVVMIEQENDTNRFREDEFTFGDKILVCPILDEGATSRNVYMPKGKWYDYWTHELYEGGQEHLIDAPLDSMPIFVKAGSVIPEYPIMQHTNEFEIEELKFQIYYSDCEVNSFQFEDHGDTFGYEQDIYLERKFIVNGDKKSMTIKKSVEGLFTPRYETYELKFIGLPFKPSKIIIDGKDFKEEIVFDELKRIRINVSKYFKNIQILK</sequence>
<dbReference type="Pfam" id="PF21365">
    <property type="entry name" value="Glyco_hydro_31_3rd"/>
    <property type="match status" value="1"/>
</dbReference>
<evidence type="ECO:0000259" key="7">
    <source>
        <dbReference type="Pfam" id="PF17137"/>
    </source>
</evidence>
<dbReference type="CDD" id="cd06604">
    <property type="entry name" value="GH31_glucosidase_II_MalA"/>
    <property type="match status" value="1"/>
</dbReference>
<evidence type="ECO:0000256" key="1">
    <source>
        <dbReference type="ARBA" id="ARBA00007806"/>
    </source>
</evidence>
<evidence type="ECO:0000256" key="2">
    <source>
        <dbReference type="ARBA" id="ARBA00022801"/>
    </source>
</evidence>
<dbReference type="Pfam" id="PF17137">
    <property type="entry name" value="DUF5110"/>
    <property type="match status" value="1"/>
</dbReference>
<comment type="caution">
    <text evidence="9">The sequence shown here is derived from an EMBL/GenBank/DDBJ whole genome shotgun (WGS) entry which is preliminary data.</text>
</comment>
<keyword evidence="10" id="KW-1185">Reference proteome</keyword>